<reference evidence="1" key="1">
    <citation type="submission" date="2020-02" db="EMBL/GenBank/DDBJ databases">
        <authorList>
            <person name="Meier V. D."/>
        </authorList>
    </citation>
    <scope>NUCLEOTIDE SEQUENCE</scope>
    <source>
        <strain evidence="1">AVDCRST_MAG58</strain>
    </source>
</reference>
<dbReference type="EMBL" id="CADCVF010000074">
    <property type="protein sequence ID" value="CAA9466840.1"/>
    <property type="molecule type" value="Genomic_DNA"/>
</dbReference>
<sequence>MFYYVGLDLGQSQDYTALAVLETQLWTGSLVDWADFGVFFPDGIEPGGWVSPSAVGPLYAERILAVNAAYRVGPLAGDVPVAVRHLQRFELGTKYTDIVRAVHRLLSREPFRRRLLYTRLLVDRTGVGASVVDSFFERGVRPISVTIHGGSAVTWEPADLSYRVPKRDLVAAVQVLLQNGRLKIAPELELAPVLKKELLNFRVKIDPRTAHDSYEHWREGDHDDLVLATALACWFSEYVRKWEAVA</sequence>
<accession>A0A6J4R865</accession>
<name>A0A6J4R865_9ACTN</name>
<gene>
    <name evidence="1" type="ORF">AVDCRST_MAG58-3586</name>
</gene>
<dbReference type="AlphaFoldDB" id="A0A6J4R865"/>
<protein>
    <submittedName>
        <fullName evidence="1">Uncharacterized protein</fullName>
    </submittedName>
</protein>
<dbReference type="Gene3D" id="3.30.420.240">
    <property type="match status" value="1"/>
</dbReference>
<organism evidence="1">
    <name type="scientific">uncultured Rubrobacteraceae bacterium</name>
    <dbReference type="NCBI Taxonomy" id="349277"/>
    <lineage>
        <taxon>Bacteria</taxon>
        <taxon>Bacillati</taxon>
        <taxon>Actinomycetota</taxon>
        <taxon>Rubrobacteria</taxon>
        <taxon>Rubrobacterales</taxon>
        <taxon>Rubrobacteraceae</taxon>
        <taxon>environmental samples</taxon>
    </lineage>
</organism>
<evidence type="ECO:0000313" key="1">
    <source>
        <dbReference type="EMBL" id="CAA9466840.1"/>
    </source>
</evidence>
<proteinExistence type="predicted"/>